<evidence type="ECO:0000259" key="1">
    <source>
        <dbReference type="Pfam" id="PF02775"/>
    </source>
</evidence>
<dbReference type="Proteomes" id="UP000282892">
    <property type="component" value="Chromosome"/>
</dbReference>
<dbReference type="Gene3D" id="3.40.50.970">
    <property type="match status" value="1"/>
</dbReference>
<dbReference type="STRING" id="1193713.GCA_001636315_00289"/>
<dbReference type="AlphaFoldDB" id="A0A3T0I0K8"/>
<dbReference type="InterPro" id="IPR029061">
    <property type="entry name" value="THDP-binding"/>
</dbReference>
<dbReference type="InterPro" id="IPR047211">
    <property type="entry name" value="POXB-like"/>
</dbReference>
<protein>
    <recommendedName>
        <fullName evidence="1">Thiamine pyrophosphate enzyme TPP-binding domain-containing protein</fullName>
    </recommendedName>
</protein>
<dbReference type="PANTHER" id="PTHR42981:SF2">
    <property type="entry name" value="PYRUVATE DEHYDROGENASE [UBIQUINONE]"/>
    <property type="match status" value="1"/>
</dbReference>
<dbReference type="EMBL" id="CP022572">
    <property type="protein sequence ID" value="AZU62873.1"/>
    <property type="molecule type" value="Genomic_DNA"/>
</dbReference>
<keyword evidence="3" id="KW-1185">Reference proteome</keyword>
<reference evidence="2 3" key="1">
    <citation type="submission" date="2017-07" db="EMBL/GenBank/DDBJ databases">
        <title>The complete genome sequence of Bacillus mesonae strain H20-5, an efficient strain improving plant abiotic stress resistance.</title>
        <authorList>
            <person name="Kim S.Y."/>
            <person name="Song H."/>
            <person name="Sang M.K."/>
            <person name="Weon H.-Y."/>
            <person name="Song J."/>
        </authorList>
    </citation>
    <scope>NUCLEOTIDE SEQUENCE [LARGE SCALE GENOMIC DNA]</scope>
    <source>
        <strain evidence="2 3">H20-5</strain>
    </source>
</reference>
<dbReference type="GO" id="GO:0030976">
    <property type="term" value="F:thiamine pyrophosphate binding"/>
    <property type="evidence" value="ECO:0007669"/>
    <property type="project" value="InterPro"/>
</dbReference>
<dbReference type="CDD" id="cd00568">
    <property type="entry name" value="TPP_enzymes"/>
    <property type="match status" value="1"/>
</dbReference>
<dbReference type="OrthoDB" id="4494979at2"/>
<proteinExistence type="predicted"/>
<dbReference type="GO" id="GO:0003824">
    <property type="term" value="F:catalytic activity"/>
    <property type="evidence" value="ECO:0007669"/>
    <property type="project" value="InterPro"/>
</dbReference>
<evidence type="ECO:0000313" key="2">
    <source>
        <dbReference type="EMBL" id="AZU62873.1"/>
    </source>
</evidence>
<organism evidence="2 3">
    <name type="scientific">Neobacillus mesonae</name>
    <dbReference type="NCBI Taxonomy" id="1193713"/>
    <lineage>
        <taxon>Bacteria</taxon>
        <taxon>Bacillati</taxon>
        <taxon>Bacillota</taxon>
        <taxon>Bacilli</taxon>
        <taxon>Bacillales</taxon>
        <taxon>Bacillaceae</taxon>
        <taxon>Neobacillus</taxon>
    </lineage>
</organism>
<gene>
    <name evidence="2" type="ORF">CHR53_17285</name>
</gene>
<dbReference type="KEGG" id="nmk:CHR53_17285"/>
<dbReference type="Pfam" id="PF02775">
    <property type="entry name" value="TPP_enzyme_C"/>
    <property type="match status" value="1"/>
</dbReference>
<name>A0A3T0I0K8_9BACI</name>
<feature type="domain" description="Thiamine pyrophosphate enzyme TPP-binding" evidence="1">
    <location>
        <begin position="66"/>
        <end position="212"/>
    </location>
</feature>
<evidence type="ECO:0000313" key="3">
    <source>
        <dbReference type="Proteomes" id="UP000282892"/>
    </source>
</evidence>
<dbReference type="InterPro" id="IPR011766">
    <property type="entry name" value="TPP_enzyme_TPP-bd"/>
</dbReference>
<dbReference type="SUPFAM" id="SSF52518">
    <property type="entry name" value="Thiamin diphosphate-binding fold (THDP-binding)"/>
    <property type="match status" value="1"/>
</dbReference>
<dbReference type="RefSeq" id="WP_066384025.1">
    <property type="nucleotide sequence ID" value="NZ_CP022572.1"/>
</dbReference>
<dbReference type="PANTHER" id="PTHR42981">
    <property type="entry name" value="PYRUVATE DEHYDROGENASE [UBIQUINONE]"/>
    <property type="match status" value="1"/>
</dbReference>
<accession>A0A3T0I0K8</accession>
<sequence>MVQICQENSALGNNIREKNLTRTKHLRNLFENRFTVEAGNAEKTSLNMVFIKLNEMIGNNAIVTSDAGNFSHWLLRYISFADDRVYLGPVNGAMGYGIASALGAKTSLLERPVWAFAGDGGAMMTIGDLETFKRNNLDAVIVVINNSIYGTIRAHQEKQFPNRAFGTDLGDVNFAKVAEGMGLKAWRIQSNEQIDQVLNEAVNEKGPRLIEVNASIYPIGLT</sequence>